<dbReference type="OrthoDB" id="1878376at2759"/>
<proteinExistence type="inferred from homology"/>
<comment type="pathway">
    <text evidence="1">Protein modification; protein ubiquitination.</text>
</comment>
<comment type="caution">
    <text evidence="6">The sequence shown here is derived from an EMBL/GenBank/DDBJ whole genome shotgun (WGS) entry which is preliminary data.</text>
</comment>
<dbReference type="Gene3D" id="3.30.710.10">
    <property type="entry name" value="Potassium Channel Kv1.1, Chain A"/>
    <property type="match status" value="1"/>
</dbReference>
<comment type="similarity">
    <text evidence="3">Belongs to the NPH3 family.</text>
</comment>
<dbReference type="PROSITE" id="PS51649">
    <property type="entry name" value="NPH3"/>
    <property type="match status" value="2"/>
</dbReference>
<organism evidence="6 7">
    <name type="scientific">Artemisia annua</name>
    <name type="common">Sweet wormwood</name>
    <dbReference type="NCBI Taxonomy" id="35608"/>
    <lineage>
        <taxon>Eukaryota</taxon>
        <taxon>Viridiplantae</taxon>
        <taxon>Streptophyta</taxon>
        <taxon>Embryophyta</taxon>
        <taxon>Tracheophyta</taxon>
        <taxon>Spermatophyta</taxon>
        <taxon>Magnoliopsida</taxon>
        <taxon>eudicotyledons</taxon>
        <taxon>Gunneridae</taxon>
        <taxon>Pentapetalae</taxon>
        <taxon>asterids</taxon>
        <taxon>campanulids</taxon>
        <taxon>Asterales</taxon>
        <taxon>Asteraceae</taxon>
        <taxon>Asteroideae</taxon>
        <taxon>Anthemideae</taxon>
        <taxon>Artemisiinae</taxon>
        <taxon>Artemisia</taxon>
    </lineage>
</organism>
<dbReference type="AlphaFoldDB" id="A0A2U1Q0K8"/>
<feature type="domain" description="BTB" evidence="4">
    <location>
        <begin position="8"/>
        <end position="75"/>
    </location>
</feature>
<evidence type="ECO:0000313" key="6">
    <source>
        <dbReference type="EMBL" id="PWA91574.1"/>
    </source>
</evidence>
<dbReference type="PANTHER" id="PTHR32370">
    <property type="entry name" value="OS12G0117600 PROTEIN"/>
    <property type="match status" value="1"/>
</dbReference>
<sequence>MSSYPHSKDVRFTLGGTPFYLNRDLLAKKSSKLRKLFKDNPDEDLSHLLCDIPTTPQIFEVITRFCYGFHVNFTPENIIPVSCLAEYLGMTENQSRNNLLKQALSFFEHEIITSWNESIRSLKAIESMNIHELALQLGLVDGCIDSIITKALDNPLLLGEPLNANVHESDAATHYLALCWKSEDLSLTTLHLQFYEPIIQGMIQCNTGLNYVASNLYQYAKRRVFFEPKEIDEDTSSYEGVTLHSRKVVIEAIEKLLPHDQGILPCAPLSEMLKYATLLEADVNCREGFERRIAKQLDSATVNDLMIVSQGCSKEGKYDTECVRRILMNFYNNFREKDHAKLVIVAELVEGFFAEVVNDIDLKQDSFISFAEMSIVASKGTKRSSDVTYQAILTYVNKHEDLTKSEREDICELLNCAKMSPENLRPKSTEVKKGDEFLVNLEKLSFKVSDLEKELLVIRKEIERAYSSCKKMKTEKGKMILWAGNEDEYQENVRLQQLQLFYEPIILKMVQCKLGPQYIASNLYKYAKRWVFVEPNETGEDTTSEGVCSNTRKAVIEAIERLFPHDQSILSCASLSKMLQSARILEANLICRDGFEVRIGRQLDTATVNDLLIPTQGYSKEGKYDTECVRRILKHFYNNFKGQDQSGLVVVAELLEDFPGEVVNDIDLKKDSFILLAEMVIAASEGTQRTSDGIYRAIDI</sequence>
<evidence type="ECO:0000256" key="2">
    <source>
        <dbReference type="ARBA" id="ARBA00022786"/>
    </source>
</evidence>
<dbReference type="SMART" id="SM00225">
    <property type="entry name" value="BTB"/>
    <property type="match status" value="1"/>
</dbReference>
<dbReference type="PROSITE" id="PS50097">
    <property type="entry name" value="BTB"/>
    <property type="match status" value="1"/>
</dbReference>
<reference evidence="6 7" key="1">
    <citation type="journal article" date="2018" name="Mol. Plant">
        <title>The genome of Artemisia annua provides insight into the evolution of Asteraceae family and artemisinin biosynthesis.</title>
        <authorList>
            <person name="Shen Q."/>
            <person name="Zhang L."/>
            <person name="Liao Z."/>
            <person name="Wang S."/>
            <person name="Yan T."/>
            <person name="Shi P."/>
            <person name="Liu M."/>
            <person name="Fu X."/>
            <person name="Pan Q."/>
            <person name="Wang Y."/>
            <person name="Lv Z."/>
            <person name="Lu X."/>
            <person name="Zhang F."/>
            <person name="Jiang W."/>
            <person name="Ma Y."/>
            <person name="Chen M."/>
            <person name="Hao X."/>
            <person name="Li L."/>
            <person name="Tang Y."/>
            <person name="Lv G."/>
            <person name="Zhou Y."/>
            <person name="Sun X."/>
            <person name="Brodelius P.E."/>
            <person name="Rose J.K.C."/>
            <person name="Tang K."/>
        </authorList>
    </citation>
    <scope>NUCLEOTIDE SEQUENCE [LARGE SCALE GENOMIC DNA]</scope>
    <source>
        <strain evidence="7">cv. Huhao1</strain>
        <tissue evidence="6">Leaf</tissue>
    </source>
</reference>
<dbReference type="UniPathway" id="UPA00143"/>
<accession>A0A2U1Q0K8</accession>
<dbReference type="InterPro" id="IPR000210">
    <property type="entry name" value="BTB/POZ_dom"/>
</dbReference>
<evidence type="ECO:0000256" key="3">
    <source>
        <dbReference type="PROSITE-ProRule" id="PRU00982"/>
    </source>
</evidence>
<dbReference type="Pfam" id="PF03000">
    <property type="entry name" value="NPH3"/>
    <property type="match status" value="2"/>
</dbReference>
<protein>
    <submittedName>
        <fullName evidence="6">Phototropic-responsive NPH3 family protein</fullName>
    </submittedName>
</protein>
<evidence type="ECO:0000313" key="7">
    <source>
        <dbReference type="Proteomes" id="UP000245207"/>
    </source>
</evidence>
<feature type="domain" description="NPH3" evidence="5">
    <location>
        <begin position="487"/>
        <end position="700"/>
    </location>
</feature>
<dbReference type="EMBL" id="PKPP01000534">
    <property type="protein sequence ID" value="PWA91574.1"/>
    <property type="molecule type" value="Genomic_DNA"/>
</dbReference>
<keyword evidence="7" id="KW-1185">Reference proteome</keyword>
<dbReference type="Proteomes" id="UP000245207">
    <property type="component" value="Unassembled WGS sequence"/>
</dbReference>
<evidence type="ECO:0000259" key="5">
    <source>
        <dbReference type="PROSITE" id="PS51649"/>
    </source>
</evidence>
<dbReference type="InterPro" id="IPR011333">
    <property type="entry name" value="SKP1/BTB/POZ_sf"/>
</dbReference>
<name>A0A2U1Q0K8_ARTAN</name>
<dbReference type="SUPFAM" id="SSF54695">
    <property type="entry name" value="POZ domain"/>
    <property type="match status" value="1"/>
</dbReference>
<dbReference type="InterPro" id="IPR043454">
    <property type="entry name" value="NPH3/RPT2-like"/>
</dbReference>
<keyword evidence="2" id="KW-0833">Ubl conjugation pathway</keyword>
<feature type="domain" description="NPH3" evidence="5">
    <location>
        <begin position="179"/>
        <end position="448"/>
    </location>
</feature>
<gene>
    <name evidence="6" type="ORF">CTI12_AA007820</name>
</gene>
<dbReference type="InterPro" id="IPR027356">
    <property type="entry name" value="NPH3_dom"/>
</dbReference>
<evidence type="ECO:0000256" key="1">
    <source>
        <dbReference type="ARBA" id="ARBA00004906"/>
    </source>
</evidence>
<dbReference type="Pfam" id="PF00651">
    <property type="entry name" value="BTB"/>
    <property type="match status" value="1"/>
</dbReference>
<dbReference type="STRING" id="35608.A0A2U1Q0K8"/>
<dbReference type="GO" id="GO:0016567">
    <property type="term" value="P:protein ubiquitination"/>
    <property type="evidence" value="ECO:0007669"/>
    <property type="project" value="UniProtKB-UniPathway"/>
</dbReference>
<evidence type="ECO:0000259" key="4">
    <source>
        <dbReference type="PROSITE" id="PS50097"/>
    </source>
</evidence>